<feature type="region of interest" description="Disordered" evidence="1">
    <location>
        <begin position="183"/>
        <end position="254"/>
    </location>
</feature>
<dbReference type="Pfam" id="PF22485">
    <property type="entry name" value="DUF6987"/>
    <property type="match status" value="1"/>
</dbReference>
<dbReference type="AlphaFoldDB" id="A0A8J5NTR8"/>
<feature type="compositionally biased region" description="Basic and acidic residues" evidence="1">
    <location>
        <begin position="183"/>
        <end position="230"/>
    </location>
</feature>
<reference evidence="3" key="1">
    <citation type="submission" date="2021-04" db="EMBL/GenBank/DDBJ databases">
        <title>First draft genome resource for Brassicaceae pathogens Fusarium oxysporum f. sp. raphani and Fusarium oxysporum f. sp. rapae.</title>
        <authorList>
            <person name="Asai S."/>
        </authorList>
    </citation>
    <scope>NUCLEOTIDE SEQUENCE</scope>
    <source>
        <strain evidence="3">Tf1208</strain>
    </source>
</reference>
<feature type="domain" description="DUF6987" evidence="2">
    <location>
        <begin position="314"/>
        <end position="476"/>
    </location>
</feature>
<dbReference type="EMBL" id="JAELUQ010000011">
    <property type="protein sequence ID" value="KAG7406767.1"/>
    <property type="molecule type" value="Genomic_DNA"/>
</dbReference>
<dbReference type="Proteomes" id="UP000694050">
    <property type="component" value="Unassembled WGS sequence"/>
</dbReference>
<organism evidence="3 4">
    <name type="scientific">Fusarium oxysporum f. sp. rapae</name>
    <dbReference type="NCBI Taxonomy" id="485398"/>
    <lineage>
        <taxon>Eukaryota</taxon>
        <taxon>Fungi</taxon>
        <taxon>Dikarya</taxon>
        <taxon>Ascomycota</taxon>
        <taxon>Pezizomycotina</taxon>
        <taxon>Sordariomycetes</taxon>
        <taxon>Hypocreomycetidae</taxon>
        <taxon>Hypocreales</taxon>
        <taxon>Nectriaceae</taxon>
        <taxon>Fusarium</taxon>
        <taxon>Fusarium oxysporum species complex</taxon>
    </lineage>
</organism>
<dbReference type="PANTHER" id="PTHR39461">
    <property type="entry name" value="LEA DOMAIN PROTEIN (AFU_ORTHOLOGUE AFUA_8G04920)"/>
    <property type="match status" value="1"/>
</dbReference>
<evidence type="ECO:0000313" key="4">
    <source>
        <dbReference type="Proteomes" id="UP000694050"/>
    </source>
</evidence>
<dbReference type="InterPro" id="IPR022124">
    <property type="entry name" value="DUF3659"/>
</dbReference>
<evidence type="ECO:0000313" key="3">
    <source>
        <dbReference type="EMBL" id="KAG7406767.1"/>
    </source>
</evidence>
<evidence type="ECO:0000259" key="2">
    <source>
        <dbReference type="Pfam" id="PF22485"/>
    </source>
</evidence>
<dbReference type="InterPro" id="IPR054256">
    <property type="entry name" value="DUF6987"/>
</dbReference>
<gene>
    <name evidence="3" type="ORF">Forpe1208_v014440</name>
</gene>
<feature type="compositionally biased region" description="Gly residues" evidence="1">
    <location>
        <begin position="117"/>
        <end position="126"/>
    </location>
</feature>
<proteinExistence type="predicted"/>
<accession>A0A8J5NTR8</accession>
<sequence>MPKTKDSTAIPEGQFEDMKEGTAFREQQNPVPRSVAGSVDDAGDVPDDAGNIIGTTLPLGQDEPGKEKQEEQQEEYGEYTTQEAEKKYGRLGLNNPKDTVDRLTGAVSSTGKPAVGGVTGALGLGGMSDETPEAPKQAEEVIGQMLEAKTKDQKDNNISFEDCDMPTGNKEVVETEGKLKEVTSEEVKDKTSKIEERVDEKDVPRVPEDTIQDEAPKSEIPEGKARRPEAPDVEVTEGKFPVGQAPFESRQVGAEGGLMQLKGSKVDEGGAILDRRGNVINKTKAWDAPYPGAEQPAEERLQCEQAEQVKAKWKEETKKDKELASTLAYNIDQTQDKIRPICKMIDDEISIAEAQLGKEYSEEHLVRQVRPLIEEGAKILSDINGVIQGLNPDSRLQRNAQQKAAMTEATPEEYHLAEFVNTTIDRARRKLESMTHAKKELNPLWALLAVPLFQIIAAIELLLDDILGLVGRLLHGDVISSLTGRKKE</sequence>
<comment type="caution">
    <text evidence="3">The sequence shown here is derived from an EMBL/GenBank/DDBJ whole genome shotgun (WGS) entry which is preliminary data.</text>
</comment>
<dbReference type="Pfam" id="PF12396">
    <property type="entry name" value="DUF3659"/>
    <property type="match status" value="1"/>
</dbReference>
<protein>
    <recommendedName>
        <fullName evidence="2">DUF6987 domain-containing protein</fullName>
    </recommendedName>
</protein>
<feature type="region of interest" description="Disordered" evidence="1">
    <location>
        <begin position="1"/>
        <end position="170"/>
    </location>
</feature>
<name>A0A8J5NTR8_FUSOX</name>
<dbReference type="PANTHER" id="PTHR39461:SF1">
    <property type="entry name" value="LEA DOMAIN PROTEIN (AFU_ORTHOLOGUE AFUA_8G04920)"/>
    <property type="match status" value="1"/>
</dbReference>
<evidence type="ECO:0000256" key="1">
    <source>
        <dbReference type="SAM" id="MobiDB-lite"/>
    </source>
</evidence>